<evidence type="ECO:0000313" key="7">
    <source>
        <dbReference type="Proteomes" id="UP000637267"/>
    </source>
</evidence>
<dbReference type="PROSITE" id="PS50931">
    <property type="entry name" value="HTH_LYSR"/>
    <property type="match status" value="1"/>
</dbReference>
<dbReference type="InterPro" id="IPR005119">
    <property type="entry name" value="LysR_subst-bd"/>
</dbReference>
<keyword evidence="7" id="KW-1185">Reference proteome</keyword>
<dbReference type="PRINTS" id="PR00039">
    <property type="entry name" value="HTHLYSR"/>
</dbReference>
<dbReference type="Pfam" id="PF03466">
    <property type="entry name" value="LysR_substrate"/>
    <property type="match status" value="1"/>
</dbReference>
<dbReference type="Pfam" id="PF00126">
    <property type="entry name" value="HTH_1"/>
    <property type="match status" value="1"/>
</dbReference>
<dbReference type="Proteomes" id="UP000637267">
    <property type="component" value="Unassembled WGS sequence"/>
</dbReference>
<dbReference type="InterPro" id="IPR050950">
    <property type="entry name" value="HTH-type_LysR_regulators"/>
</dbReference>
<protein>
    <submittedName>
        <fullName evidence="6">LysR family transcriptional regulator</fullName>
    </submittedName>
</protein>
<dbReference type="EMBL" id="BMLX01000002">
    <property type="protein sequence ID" value="GGP21051.1"/>
    <property type="molecule type" value="Genomic_DNA"/>
</dbReference>
<accession>A0ABQ2P999</accession>
<sequence length="302" mass="33855">MSLSLKNVRYFIAVAEAESITGATQSLNISQSVVTEAIKALEADLGAQLFQRHARGMVLTHAGHQFLRHAHQILATVRNAQEALSARPDTMTGRLNVGVTAMMTGYFLPYLLDRYRRVFPKVEVRVIEDQRDYIEHLLVNGELDVAVLLVSNIENKQAIESEALMKASWRLWLPANHSLLQLSSISIKEIANEAMIMLKVDELEDNTTAYWRAAGLRPNTVMRTSSVEAVRSLVATGAGLSILPDMLYRPWSLDGDRLEVRNIMEELPTVDIGIAWRRGLRMSEATQNFLVVAREHSRAHAK</sequence>
<keyword evidence="3" id="KW-0238">DNA-binding</keyword>
<keyword evidence="2" id="KW-0805">Transcription regulation</keyword>
<proteinExistence type="inferred from homology"/>
<evidence type="ECO:0000256" key="4">
    <source>
        <dbReference type="ARBA" id="ARBA00023163"/>
    </source>
</evidence>
<dbReference type="Gene3D" id="3.40.190.10">
    <property type="entry name" value="Periplasmic binding protein-like II"/>
    <property type="match status" value="2"/>
</dbReference>
<comment type="similarity">
    <text evidence="1">Belongs to the LysR transcriptional regulatory family.</text>
</comment>
<dbReference type="CDD" id="cd08412">
    <property type="entry name" value="PBP2_PAO1_like"/>
    <property type="match status" value="1"/>
</dbReference>
<dbReference type="RefSeq" id="WP_188703987.1">
    <property type="nucleotide sequence ID" value="NZ_BMLX01000002.1"/>
</dbReference>
<evidence type="ECO:0000313" key="6">
    <source>
        <dbReference type="EMBL" id="GGP21051.1"/>
    </source>
</evidence>
<dbReference type="SUPFAM" id="SSF46785">
    <property type="entry name" value="Winged helix' DNA-binding domain"/>
    <property type="match status" value="1"/>
</dbReference>
<dbReference type="InterPro" id="IPR000847">
    <property type="entry name" value="LysR_HTH_N"/>
</dbReference>
<comment type="caution">
    <text evidence="6">The sequence shown here is derived from an EMBL/GenBank/DDBJ whole genome shotgun (WGS) entry which is preliminary data.</text>
</comment>
<dbReference type="PANTHER" id="PTHR30419">
    <property type="entry name" value="HTH-TYPE TRANSCRIPTIONAL REGULATOR YBHD"/>
    <property type="match status" value="1"/>
</dbReference>
<dbReference type="Gene3D" id="1.10.10.10">
    <property type="entry name" value="Winged helix-like DNA-binding domain superfamily/Winged helix DNA-binding domain"/>
    <property type="match status" value="1"/>
</dbReference>
<name>A0ABQ2P999_9NEIS</name>
<evidence type="ECO:0000256" key="2">
    <source>
        <dbReference type="ARBA" id="ARBA00023015"/>
    </source>
</evidence>
<evidence type="ECO:0000259" key="5">
    <source>
        <dbReference type="PROSITE" id="PS50931"/>
    </source>
</evidence>
<organism evidence="6 7">
    <name type="scientific">Silvimonas iriomotensis</name>
    <dbReference type="NCBI Taxonomy" id="449662"/>
    <lineage>
        <taxon>Bacteria</taxon>
        <taxon>Pseudomonadati</taxon>
        <taxon>Pseudomonadota</taxon>
        <taxon>Betaproteobacteria</taxon>
        <taxon>Neisseriales</taxon>
        <taxon>Chitinibacteraceae</taxon>
        <taxon>Silvimonas</taxon>
    </lineage>
</organism>
<feature type="domain" description="HTH lysR-type" evidence="5">
    <location>
        <begin position="1"/>
        <end position="60"/>
    </location>
</feature>
<keyword evidence="4" id="KW-0804">Transcription</keyword>
<evidence type="ECO:0000256" key="3">
    <source>
        <dbReference type="ARBA" id="ARBA00023125"/>
    </source>
</evidence>
<evidence type="ECO:0000256" key="1">
    <source>
        <dbReference type="ARBA" id="ARBA00009437"/>
    </source>
</evidence>
<reference evidence="7" key="1">
    <citation type="journal article" date="2019" name="Int. J. Syst. Evol. Microbiol.">
        <title>The Global Catalogue of Microorganisms (GCM) 10K type strain sequencing project: providing services to taxonomists for standard genome sequencing and annotation.</title>
        <authorList>
            <consortium name="The Broad Institute Genomics Platform"/>
            <consortium name="The Broad Institute Genome Sequencing Center for Infectious Disease"/>
            <person name="Wu L."/>
            <person name="Ma J."/>
        </authorList>
    </citation>
    <scope>NUCLEOTIDE SEQUENCE [LARGE SCALE GENOMIC DNA]</scope>
    <source>
        <strain evidence="7">CGMCC 1.8859</strain>
    </source>
</reference>
<dbReference type="SUPFAM" id="SSF53850">
    <property type="entry name" value="Periplasmic binding protein-like II"/>
    <property type="match status" value="1"/>
</dbReference>
<gene>
    <name evidence="6" type="ORF">GCM10010970_18320</name>
</gene>
<dbReference type="InterPro" id="IPR036388">
    <property type="entry name" value="WH-like_DNA-bd_sf"/>
</dbReference>
<dbReference type="InterPro" id="IPR036390">
    <property type="entry name" value="WH_DNA-bd_sf"/>
</dbReference>